<reference evidence="1" key="1">
    <citation type="submission" date="2014-11" db="EMBL/GenBank/DDBJ databases">
        <authorList>
            <person name="Amaro Gonzalez C."/>
        </authorList>
    </citation>
    <scope>NUCLEOTIDE SEQUENCE</scope>
</reference>
<reference evidence="1" key="2">
    <citation type="journal article" date="2015" name="Fish Shellfish Immunol.">
        <title>Early steps in the European eel (Anguilla anguilla)-Vibrio vulnificus interaction in the gills: Role of the RtxA13 toxin.</title>
        <authorList>
            <person name="Callol A."/>
            <person name="Pajuelo D."/>
            <person name="Ebbesson L."/>
            <person name="Teles M."/>
            <person name="MacKenzie S."/>
            <person name="Amaro C."/>
        </authorList>
    </citation>
    <scope>NUCLEOTIDE SEQUENCE</scope>
</reference>
<organism evidence="1">
    <name type="scientific">Anguilla anguilla</name>
    <name type="common">European freshwater eel</name>
    <name type="synonym">Muraena anguilla</name>
    <dbReference type="NCBI Taxonomy" id="7936"/>
    <lineage>
        <taxon>Eukaryota</taxon>
        <taxon>Metazoa</taxon>
        <taxon>Chordata</taxon>
        <taxon>Craniata</taxon>
        <taxon>Vertebrata</taxon>
        <taxon>Euteleostomi</taxon>
        <taxon>Actinopterygii</taxon>
        <taxon>Neopterygii</taxon>
        <taxon>Teleostei</taxon>
        <taxon>Anguilliformes</taxon>
        <taxon>Anguillidae</taxon>
        <taxon>Anguilla</taxon>
    </lineage>
</organism>
<name>A0A0E9RSU6_ANGAN</name>
<proteinExistence type="predicted"/>
<dbReference type="EMBL" id="GBXM01076665">
    <property type="protein sequence ID" value="JAH31912.1"/>
    <property type="molecule type" value="Transcribed_RNA"/>
</dbReference>
<sequence length="36" mass="4237">MCQHTLLVQWESFDAFENCVWICISFVPCSCSICHR</sequence>
<evidence type="ECO:0000313" key="1">
    <source>
        <dbReference type="EMBL" id="JAH31912.1"/>
    </source>
</evidence>
<protein>
    <submittedName>
        <fullName evidence="1">Uncharacterized protein</fullName>
    </submittedName>
</protein>
<accession>A0A0E9RSU6</accession>
<dbReference type="AlphaFoldDB" id="A0A0E9RSU6"/>